<protein>
    <submittedName>
        <fullName evidence="1">Uncharacterized protein</fullName>
    </submittedName>
</protein>
<dbReference type="RefSeq" id="WP_161010003.1">
    <property type="nucleotide sequence ID" value="NZ_WWCN01000030.1"/>
</dbReference>
<proteinExistence type="predicted"/>
<dbReference type="AlphaFoldDB" id="A0A6L8KIK0"/>
<evidence type="ECO:0000313" key="1">
    <source>
        <dbReference type="EMBL" id="MYM26567.1"/>
    </source>
</evidence>
<organism evidence="1 2">
    <name type="scientific">Duganella flavida</name>
    <dbReference type="NCBI Taxonomy" id="2692175"/>
    <lineage>
        <taxon>Bacteria</taxon>
        <taxon>Pseudomonadati</taxon>
        <taxon>Pseudomonadota</taxon>
        <taxon>Betaproteobacteria</taxon>
        <taxon>Burkholderiales</taxon>
        <taxon>Oxalobacteraceae</taxon>
        <taxon>Telluria group</taxon>
        <taxon>Duganella</taxon>
    </lineage>
</organism>
<sequence length="230" mass="25250">MNTEHTETKGWSRSAVTYRLSVRRRRDLRALCGAESLSPTAALDRAISIAKISTDFDETAASIDEIRALVSTNAKRSEELLSSMALQIEELKRTIIAVANSEGGGAEAGENSIASPALPIRAWLDAEATDLPRRAIIVKAQWRGMTRRSNDSLRIEFLGQRIVTAGQEKDASAKPSLFYFSLPAQQLVLSKLTSQAFYLKCECGEKSDWHISIHTAADGKLEPAFLTLRA</sequence>
<evidence type="ECO:0000313" key="2">
    <source>
        <dbReference type="Proteomes" id="UP000479335"/>
    </source>
</evidence>
<dbReference type="EMBL" id="WWCN01000030">
    <property type="protein sequence ID" value="MYM26567.1"/>
    <property type="molecule type" value="Genomic_DNA"/>
</dbReference>
<keyword evidence="2" id="KW-1185">Reference proteome</keyword>
<name>A0A6L8KIK0_9BURK</name>
<reference evidence="1 2" key="1">
    <citation type="submission" date="2019-12" db="EMBL/GenBank/DDBJ databases">
        <title>Novel species isolated from a subtropical stream in China.</title>
        <authorList>
            <person name="Lu H."/>
        </authorList>
    </citation>
    <scope>NUCLEOTIDE SEQUENCE [LARGE SCALE GENOMIC DNA]</scope>
    <source>
        <strain evidence="1 2">FT135W</strain>
    </source>
</reference>
<comment type="caution">
    <text evidence="1">The sequence shown here is derived from an EMBL/GenBank/DDBJ whole genome shotgun (WGS) entry which is preliminary data.</text>
</comment>
<gene>
    <name evidence="1" type="ORF">GTP46_28480</name>
</gene>
<accession>A0A6L8KIK0</accession>
<dbReference type="Proteomes" id="UP000479335">
    <property type="component" value="Unassembled WGS sequence"/>
</dbReference>